<evidence type="ECO:0000313" key="2">
    <source>
        <dbReference type="Proteomes" id="UP000275267"/>
    </source>
</evidence>
<evidence type="ECO:0000313" key="1">
    <source>
        <dbReference type="EMBL" id="RLN01022.1"/>
    </source>
</evidence>
<organism evidence="1 2">
    <name type="scientific">Panicum miliaceum</name>
    <name type="common">Proso millet</name>
    <name type="synonym">Broomcorn millet</name>
    <dbReference type="NCBI Taxonomy" id="4540"/>
    <lineage>
        <taxon>Eukaryota</taxon>
        <taxon>Viridiplantae</taxon>
        <taxon>Streptophyta</taxon>
        <taxon>Embryophyta</taxon>
        <taxon>Tracheophyta</taxon>
        <taxon>Spermatophyta</taxon>
        <taxon>Magnoliopsida</taxon>
        <taxon>Liliopsida</taxon>
        <taxon>Poales</taxon>
        <taxon>Poaceae</taxon>
        <taxon>PACMAD clade</taxon>
        <taxon>Panicoideae</taxon>
        <taxon>Panicodae</taxon>
        <taxon>Paniceae</taxon>
        <taxon>Panicinae</taxon>
        <taxon>Panicum</taxon>
        <taxon>Panicum sect. Panicum</taxon>
    </lineage>
</organism>
<dbReference type="EMBL" id="PQIB02000009">
    <property type="protein sequence ID" value="RLN01022.1"/>
    <property type="molecule type" value="Genomic_DNA"/>
</dbReference>
<proteinExistence type="predicted"/>
<accession>A0A3L6RFG2</accession>
<reference evidence="2" key="1">
    <citation type="journal article" date="2019" name="Nat. Commun.">
        <title>The genome of broomcorn millet.</title>
        <authorList>
            <person name="Zou C."/>
            <person name="Miki D."/>
            <person name="Li D."/>
            <person name="Tang Q."/>
            <person name="Xiao L."/>
            <person name="Rajput S."/>
            <person name="Deng P."/>
            <person name="Jia W."/>
            <person name="Huang R."/>
            <person name="Zhang M."/>
            <person name="Sun Y."/>
            <person name="Hu J."/>
            <person name="Fu X."/>
            <person name="Schnable P.S."/>
            <person name="Li F."/>
            <person name="Zhang H."/>
            <person name="Feng B."/>
            <person name="Zhu X."/>
            <person name="Liu R."/>
            <person name="Schnable J.C."/>
            <person name="Zhu J.-K."/>
            <person name="Zhang H."/>
        </authorList>
    </citation>
    <scope>NUCLEOTIDE SEQUENCE [LARGE SCALE GENOMIC DNA]</scope>
</reference>
<dbReference type="Proteomes" id="UP000275267">
    <property type="component" value="Unassembled WGS sequence"/>
</dbReference>
<sequence length="98" mass="11192">MENRHPQLDLEHRLACTSSMEHLSGGLQPLKLPNAHNVVHLSRMQAEPSGTPYPYRNGKGVYLTLGRLMDIPKHIRLYHIEATFLGFSDECWPHLSFS</sequence>
<keyword evidence="2" id="KW-1185">Reference proteome</keyword>
<protein>
    <submittedName>
        <fullName evidence="1">Uncharacterized protein</fullName>
    </submittedName>
</protein>
<gene>
    <name evidence="1" type="ORF">C2845_PM06G20910</name>
</gene>
<dbReference type="AlphaFoldDB" id="A0A3L6RFG2"/>
<comment type="caution">
    <text evidence="1">The sequence shown here is derived from an EMBL/GenBank/DDBJ whole genome shotgun (WGS) entry which is preliminary data.</text>
</comment>
<name>A0A3L6RFG2_PANMI</name>